<dbReference type="InParanoid" id="B7G4Q5"/>
<feature type="compositionally biased region" description="Basic and acidic residues" evidence="1">
    <location>
        <begin position="707"/>
        <end position="720"/>
    </location>
</feature>
<feature type="region of interest" description="Disordered" evidence="1">
    <location>
        <begin position="905"/>
        <end position="928"/>
    </location>
</feature>
<dbReference type="GeneID" id="7202726"/>
<feature type="compositionally biased region" description="Polar residues" evidence="1">
    <location>
        <begin position="869"/>
        <end position="880"/>
    </location>
</feature>
<gene>
    <name evidence="2" type="ORF">PHATRDRAFT_47736</name>
</gene>
<dbReference type="AlphaFoldDB" id="B7G4Q5"/>
<feature type="region of interest" description="Disordered" evidence="1">
    <location>
        <begin position="310"/>
        <end position="367"/>
    </location>
</feature>
<organism evidence="2 3">
    <name type="scientific">Phaeodactylum tricornutum (strain CCAP 1055/1)</name>
    <dbReference type="NCBI Taxonomy" id="556484"/>
    <lineage>
        <taxon>Eukaryota</taxon>
        <taxon>Sar</taxon>
        <taxon>Stramenopiles</taxon>
        <taxon>Ochrophyta</taxon>
        <taxon>Bacillariophyta</taxon>
        <taxon>Bacillariophyceae</taxon>
        <taxon>Bacillariophycidae</taxon>
        <taxon>Naviculales</taxon>
        <taxon>Phaeodactylaceae</taxon>
        <taxon>Phaeodactylum</taxon>
    </lineage>
</organism>
<keyword evidence="3" id="KW-1185">Reference proteome</keyword>
<protein>
    <submittedName>
        <fullName evidence="2">Uncharacterized protein</fullName>
    </submittedName>
</protein>
<dbReference type="RefSeq" id="XP_002181955.1">
    <property type="nucleotide sequence ID" value="XM_002181919.1"/>
</dbReference>
<feature type="compositionally biased region" description="Polar residues" evidence="1">
    <location>
        <begin position="349"/>
        <end position="361"/>
    </location>
</feature>
<accession>B7G4Q5</accession>
<evidence type="ECO:0000256" key="1">
    <source>
        <dbReference type="SAM" id="MobiDB-lite"/>
    </source>
</evidence>
<dbReference type="EMBL" id="CM000616">
    <property type="protein sequence ID" value="EEC46495.1"/>
    <property type="molecule type" value="Genomic_DNA"/>
</dbReference>
<sequence>MAATEKSCADEIDRELSLISLYESELKRLKRKLNAQKVAQPLHSAAAPEHTGTEYGNDSEQDPLDWILQQQQTSAVSNLLASIQSHESLLRDDIEPLQTAIRQFEFTTVDKVPPRDGKPSSPHSAVSYSLKGHFLANESIHADFVIDFQLQNSRAEDKMTQTTKILGIICNLSSINEPDRDLSWLAREAKPTDSGNFASFVTKICSYLEFDVRREACLTKWGHVTVTRDHSKYLIEIPLDHDNTGTNFHLSTLSIVWGWKWKDEHDVLRLTQTAFELGLKQQDLDFLVQACGTCEKAIGIVLAQTSGDTMLFPNDEQESRTPTLPDVEQDADQEDNDSLDGGVLRENASLASSTQSLTKSPSGRRRSDYEVQRLLKIQRNQQLLEKLGLSHSSRSKPTTAEKRRPAEEQANQELETKRRKRKKELDGKRRLSGRVRLKPVTFAEEQVFHRKGSWKDSFSKRTNQIQNGEHRSLSGRIAQPRGRPPTGCAWDTRIGMWVKFNDTSDRKQDAAELMRPSSSVAAQSSSTLEANYSLVDGAFSSTRDGTAPQMNEYSSPSNGTFPRPRGRPLSGHSWDERHGIWVPGTSPGKVSQNDYGRIAPSIRGPTERLPETPNHPSFEKSPSNLRNLDHSKSGVKFSTPFAKTIPRPRGRPRSGHSWDEVHGVWVPLGKRSQSKFAYVIQPLHDRTEKLPETPNHPGFKKSVSKSSNRDLPKSDEEIKSRSATTFPRPRGRPPIGCYWDETRGCWATQLSTREVDQPTGALAPKLSRNSIFDTGALHVSARSAHINVTDHPRKPTDNFSGRFPRPRGRPRAGCIWDEVRGLWIPEMKAPETKPVLTERPTIPLPIPRTSSKSPSVTRLPFSLRPDTIQPKSSPVANSDGTYGRPRGKAPLYYGWDTHRGVWVSQSNPSVSSSRIADRSPVYESPPGQKYSNAIAMPSPAVVKVGSEIDRTRAAEGFVIREQGNPMGTGNNVAVDRKQSEIDKETALYELYQEKLRHLEKPRKSNG</sequence>
<feature type="compositionally biased region" description="Polar residues" evidence="1">
    <location>
        <begin position="539"/>
        <end position="560"/>
    </location>
</feature>
<feature type="region of interest" description="Disordered" evidence="1">
    <location>
        <begin position="788"/>
        <end position="807"/>
    </location>
</feature>
<reference evidence="3" key="2">
    <citation type="submission" date="2008-08" db="EMBL/GenBank/DDBJ databases">
        <authorList>
            <consortium name="Diatom Consortium"/>
            <person name="Grigoriev I."/>
            <person name="Grimwood J."/>
            <person name="Kuo A."/>
            <person name="Otillar R.P."/>
            <person name="Salamov A."/>
            <person name="Detter J.C."/>
            <person name="Lindquist E."/>
            <person name="Shapiro H."/>
            <person name="Lucas S."/>
            <person name="Glavina del Rio T."/>
            <person name="Pitluck S."/>
            <person name="Rokhsar D."/>
            <person name="Bowler C."/>
        </authorList>
    </citation>
    <scope>GENOME REANNOTATION</scope>
    <source>
        <strain evidence="3">CCAP 1055/1</strain>
    </source>
</reference>
<dbReference type="Proteomes" id="UP000000759">
    <property type="component" value="Chromosome 14"/>
</dbReference>
<feature type="region of interest" description="Disordered" evidence="1">
    <location>
        <begin position="838"/>
        <end position="883"/>
    </location>
</feature>
<feature type="region of interest" description="Disordered" evidence="1">
    <location>
        <begin position="385"/>
        <end position="431"/>
    </location>
</feature>
<dbReference type="PaxDb" id="2850-Phatr47736"/>
<dbReference type="KEGG" id="pti:PHATRDRAFT_47736"/>
<evidence type="ECO:0000313" key="2">
    <source>
        <dbReference type="EMBL" id="EEC46495.1"/>
    </source>
</evidence>
<evidence type="ECO:0000313" key="3">
    <source>
        <dbReference type="Proteomes" id="UP000000759"/>
    </source>
</evidence>
<feature type="region of interest" description="Disordered" evidence="1">
    <location>
        <begin position="38"/>
        <end position="61"/>
    </location>
</feature>
<name>B7G4Q5_PHATC</name>
<feature type="region of interest" description="Disordered" evidence="1">
    <location>
        <begin position="539"/>
        <end position="659"/>
    </location>
</feature>
<reference evidence="2 3" key="1">
    <citation type="journal article" date="2008" name="Nature">
        <title>The Phaeodactylum genome reveals the evolutionary history of diatom genomes.</title>
        <authorList>
            <person name="Bowler C."/>
            <person name="Allen A.E."/>
            <person name="Badger J.H."/>
            <person name="Grimwood J."/>
            <person name="Jabbari K."/>
            <person name="Kuo A."/>
            <person name="Maheswari U."/>
            <person name="Martens C."/>
            <person name="Maumus F."/>
            <person name="Otillar R.P."/>
            <person name="Rayko E."/>
            <person name="Salamov A."/>
            <person name="Vandepoele K."/>
            <person name="Beszteri B."/>
            <person name="Gruber A."/>
            <person name="Heijde M."/>
            <person name="Katinka M."/>
            <person name="Mock T."/>
            <person name="Valentin K."/>
            <person name="Verret F."/>
            <person name="Berges J.A."/>
            <person name="Brownlee C."/>
            <person name="Cadoret J.P."/>
            <person name="Chiovitti A."/>
            <person name="Choi C.J."/>
            <person name="Coesel S."/>
            <person name="De Martino A."/>
            <person name="Detter J.C."/>
            <person name="Durkin C."/>
            <person name="Falciatore A."/>
            <person name="Fournet J."/>
            <person name="Haruta M."/>
            <person name="Huysman M.J."/>
            <person name="Jenkins B.D."/>
            <person name="Jiroutova K."/>
            <person name="Jorgensen R.E."/>
            <person name="Joubert Y."/>
            <person name="Kaplan A."/>
            <person name="Kroger N."/>
            <person name="Kroth P.G."/>
            <person name="La Roche J."/>
            <person name="Lindquist E."/>
            <person name="Lommer M."/>
            <person name="Martin-Jezequel V."/>
            <person name="Lopez P.J."/>
            <person name="Lucas S."/>
            <person name="Mangogna M."/>
            <person name="McGinnis K."/>
            <person name="Medlin L.K."/>
            <person name="Montsant A."/>
            <person name="Oudot-Le Secq M.P."/>
            <person name="Napoli C."/>
            <person name="Obornik M."/>
            <person name="Parker M.S."/>
            <person name="Petit J.L."/>
            <person name="Porcel B.M."/>
            <person name="Poulsen N."/>
            <person name="Robison M."/>
            <person name="Rychlewski L."/>
            <person name="Rynearson T.A."/>
            <person name="Schmutz J."/>
            <person name="Shapiro H."/>
            <person name="Siaut M."/>
            <person name="Stanley M."/>
            <person name="Sussman M.R."/>
            <person name="Taylor A.R."/>
            <person name="Vardi A."/>
            <person name="von Dassow P."/>
            <person name="Vyverman W."/>
            <person name="Willis A."/>
            <person name="Wyrwicz L.S."/>
            <person name="Rokhsar D.S."/>
            <person name="Weissenbach J."/>
            <person name="Armbrust E.V."/>
            <person name="Green B.R."/>
            <person name="Van de Peer Y."/>
            <person name="Grigoriev I.V."/>
        </authorList>
    </citation>
    <scope>NUCLEOTIDE SEQUENCE [LARGE SCALE GENOMIC DNA]</scope>
    <source>
        <strain evidence="2 3">CCAP 1055/1</strain>
    </source>
</reference>
<feature type="region of interest" description="Disordered" evidence="1">
    <location>
        <begin position="687"/>
        <end position="733"/>
    </location>
</feature>
<feature type="compositionally biased region" description="Acidic residues" evidence="1">
    <location>
        <begin position="327"/>
        <end position="338"/>
    </location>
</feature>
<proteinExistence type="predicted"/>
<dbReference type="HOGENOM" id="CLU_298695_0_0_1"/>